<evidence type="ECO:0000256" key="5">
    <source>
        <dbReference type="ARBA" id="ARBA00022801"/>
    </source>
</evidence>
<dbReference type="CDD" id="cd16027">
    <property type="entry name" value="SGSH"/>
    <property type="match status" value="1"/>
</dbReference>
<accession>A0ABS5C096</accession>
<dbReference type="SUPFAM" id="SSF53649">
    <property type="entry name" value="Alkaline phosphatase-like"/>
    <property type="match status" value="1"/>
</dbReference>
<evidence type="ECO:0000256" key="2">
    <source>
        <dbReference type="ARBA" id="ARBA00008779"/>
    </source>
</evidence>
<evidence type="ECO:0000256" key="7">
    <source>
        <dbReference type="SAM" id="SignalP"/>
    </source>
</evidence>
<organism evidence="9 10">
    <name type="scientific">Gemmata palustris</name>
    <dbReference type="NCBI Taxonomy" id="2822762"/>
    <lineage>
        <taxon>Bacteria</taxon>
        <taxon>Pseudomonadati</taxon>
        <taxon>Planctomycetota</taxon>
        <taxon>Planctomycetia</taxon>
        <taxon>Gemmatales</taxon>
        <taxon>Gemmataceae</taxon>
        <taxon>Gemmata</taxon>
    </lineage>
</organism>
<keyword evidence="10" id="KW-1185">Reference proteome</keyword>
<evidence type="ECO:0000313" key="10">
    <source>
        <dbReference type="Proteomes" id="UP000676565"/>
    </source>
</evidence>
<feature type="domain" description="Sulfatase N-terminal" evidence="8">
    <location>
        <begin position="23"/>
        <end position="329"/>
    </location>
</feature>
<sequence length="433" mass="48548">MLRLFASFVLALVFTLPAQAVPPNVVLIVGDDQGVGDYGFMGHEHIKTPHLDKLARESLVFKRGYVPTSLCRASLATMVTGLYPHQHLMTSNDPPIPKGLTNAQAQRDVGFLKQRQEMIALFEKAPTLPKLLEKEGYVSFQAGKWWEGNACRCGGFTEGMTHGDPAKGARHGDEGLKIGREGLQPVFDFLDKAQKDKKPFFVWYAPMMPHLPHNPPDRLFNKYKDKTKSEFVAKYWAMCEWFDETIGDLLAKIEKSGQSENTIVIYLHDNGWIQDETSANFAPKSKRSPYDGGLRTPILVKWPGHVKPGELDRLASSIDLAPTILHAVGAKPSRGMSGIDLLDAHWVASRGELFGEIFEHNAVDITKPAANLQYRWVLDGNWKLILPHEPNVTDAKPELYDVAKDPTEKDNLAAKHPDKVKDLTKRLDAWWKP</sequence>
<dbReference type="InterPro" id="IPR017850">
    <property type="entry name" value="Alkaline_phosphatase_core_sf"/>
</dbReference>
<evidence type="ECO:0000313" key="9">
    <source>
        <dbReference type="EMBL" id="MBP3959416.1"/>
    </source>
</evidence>
<keyword evidence="3" id="KW-0479">Metal-binding</keyword>
<feature type="signal peptide" evidence="7">
    <location>
        <begin position="1"/>
        <end position="20"/>
    </location>
</feature>
<name>A0ABS5C096_9BACT</name>
<comment type="similarity">
    <text evidence="2">Belongs to the sulfatase family.</text>
</comment>
<dbReference type="Pfam" id="PF00884">
    <property type="entry name" value="Sulfatase"/>
    <property type="match status" value="1"/>
</dbReference>
<keyword evidence="6" id="KW-0106">Calcium</keyword>
<reference evidence="9 10" key="1">
    <citation type="submission" date="2021-04" db="EMBL/GenBank/DDBJ databases">
        <authorList>
            <person name="Ivanova A."/>
        </authorList>
    </citation>
    <scope>NUCLEOTIDE SEQUENCE [LARGE SCALE GENOMIC DNA]</scope>
    <source>
        <strain evidence="9 10">G18</strain>
    </source>
</reference>
<evidence type="ECO:0000259" key="8">
    <source>
        <dbReference type="Pfam" id="PF00884"/>
    </source>
</evidence>
<proteinExistence type="inferred from homology"/>
<dbReference type="InterPro" id="IPR000917">
    <property type="entry name" value="Sulfatase_N"/>
</dbReference>
<keyword evidence="4 7" id="KW-0732">Signal</keyword>
<keyword evidence="5" id="KW-0378">Hydrolase</keyword>
<dbReference type="PANTHER" id="PTHR42693">
    <property type="entry name" value="ARYLSULFATASE FAMILY MEMBER"/>
    <property type="match status" value="1"/>
</dbReference>
<evidence type="ECO:0000256" key="1">
    <source>
        <dbReference type="ARBA" id="ARBA00001913"/>
    </source>
</evidence>
<feature type="chain" id="PRO_5046778485" evidence="7">
    <location>
        <begin position="21"/>
        <end position="433"/>
    </location>
</feature>
<comment type="cofactor">
    <cofactor evidence="1">
        <name>Ca(2+)</name>
        <dbReference type="ChEBI" id="CHEBI:29108"/>
    </cofactor>
</comment>
<dbReference type="Proteomes" id="UP000676565">
    <property type="component" value="Unassembled WGS sequence"/>
</dbReference>
<gene>
    <name evidence="9" type="ORF">J8F10_29585</name>
</gene>
<evidence type="ECO:0000256" key="6">
    <source>
        <dbReference type="ARBA" id="ARBA00022837"/>
    </source>
</evidence>
<evidence type="ECO:0000256" key="4">
    <source>
        <dbReference type="ARBA" id="ARBA00022729"/>
    </source>
</evidence>
<dbReference type="InterPro" id="IPR050738">
    <property type="entry name" value="Sulfatase"/>
</dbReference>
<dbReference type="PANTHER" id="PTHR42693:SF42">
    <property type="entry name" value="ARYLSULFATASE G"/>
    <property type="match status" value="1"/>
</dbReference>
<dbReference type="EMBL" id="JAGKQQ010000001">
    <property type="protein sequence ID" value="MBP3959416.1"/>
    <property type="molecule type" value="Genomic_DNA"/>
</dbReference>
<comment type="caution">
    <text evidence="9">The sequence shown here is derived from an EMBL/GenBank/DDBJ whole genome shotgun (WGS) entry which is preliminary data.</text>
</comment>
<protein>
    <submittedName>
        <fullName evidence="9">Sulfatase</fullName>
    </submittedName>
</protein>
<dbReference type="Gene3D" id="3.30.1120.10">
    <property type="match status" value="1"/>
</dbReference>
<dbReference type="Gene3D" id="3.40.720.10">
    <property type="entry name" value="Alkaline Phosphatase, subunit A"/>
    <property type="match status" value="1"/>
</dbReference>
<evidence type="ECO:0000256" key="3">
    <source>
        <dbReference type="ARBA" id="ARBA00022723"/>
    </source>
</evidence>